<comment type="caution">
    <text evidence="1">The sequence shown here is derived from an EMBL/GenBank/DDBJ whole genome shotgun (WGS) entry which is preliminary data.</text>
</comment>
<keyword evidence="2" id="KW-1185">Reference proteome</keyword>
<dbReference type="EMBL" id="JAACFV010000010">
    <property type="protein sequence ID" value="KAF7512794.1"/>
    <property type="molecule type" value="Genomic_DNA"/>
</dbReference>
<organism evidence="1 2">
    <name type="scientific">Endocarpon pusillum</name>
    <dbReference type="NCBI Taxonomy" id="364733"/>
    <lineage>
        <taxon>Eukaryota</taxon>
        <taxon>Fungi</taxon>
        <taxon>Dikarya</taxon>
        <taxon>Ascomycota</taxon>
        <taxon>Pezizomycotina</taxon>
        <taxon>Eurotiomycetes</taxon>
        <taxon>Chaetothyriomycetidae</taxon>
        <taxon>Verrucariales</taxon>
        <taxon>Verrucariaceae</taxon>
        <taxon>Endocarpon</taxon>
    </lineage>
</organism>
<accession>A0A8H7ASL9</accession>
<name>A0A8H7ASL9_9EURO</name>
<protein>
    <submittedName>
        <fullName evidence="1">Uncharacterized protein</fullName>
    </submittedName>
</protein>
<reference evidence="1" key="1">
    <citation type="submission" date="2020-02" db="EMBL/GenBank/DDBJ databases">
        <authorList>
            <person name="Palmer J.M."/>
        </authorList>
    </citation>
    <scope>NUCLEOTIDE SEQUENCE</scope>
    <source>
        <strain evidence="1">EPUS1.4</strain>
        <tissue evidence="1">Thallus</tissue>
    </source>
</reference>
<evidence type="ECO:0000313" key="1">
    <source>
        <dbReference type="EMBL" id="KAF7512794.1"/>
    </source>
</evidence>
<gene>
    <name evidence="1" type="ORF">GJ744_000361</name>
</gene>
<dbReference type="Proteomes" id="UP000606974">
    <property type="component" value="Unassembled WGS sequence"/>
</dbReference>
<evidence type="ECO:0000313" key="2">
    <source>
        <dbReference type="Proteomes" id="UP000606974"/>
    </source>
</evidence>
<proteinExistence type="predicted"/>
<sequence>MATYGQSRSLMVKDEDAISSRETRFQFSPEREWSTRNAADTMTMRVRVLTEI</sequence>
<dbReference type="AlphaFoldDB" id="A0A8H7ASL9"/>